<evidence type="ECO:0000256" key="1">
    <source>
        <dbReference type="SAM" id="MobiDB-lite"/>
    </source>
</evidence>
<dbReference type="AlphaFoldDB" id="A0AAU9K4L9"/>
<feature type="region of interest" description="Disordered" evidence="1">
    <location>
        <begin position="34"/>
        <end position="58"/>
    </location>
</feature>
<gene>
    <name evidence="2" type="ORF">BSTOLATCC_MIC61120</name>
</gene>
<organism evidence="2 3">
    <name type="scientific">Blepharisma stoltei</name>
    <dbReference type="NCBI Taxonomy" id="1481888"/>
    <lineage>
        <taxon>Eukaryota</taxon>
        <taxon>Sar</taxon>
        <taxon>Alveolata</taxon>
        <taxon>Ciliophora</taxon>
        <taxon>Postciliodesmatophora</taxon>
        <taxon>Heterotrichea</taxon>
        <taxon>Heterotrichida</taxon>
        <taxon>Blepharismidae</taxon>
        <taxon>Blepharisma</taxon>
    </lineage>
</organism>
<evidence type="ECO:0000313" key="2">
    <source>
        <dbReference type="EMBL" id="CAG9334508.1"/>
    </source>
</evidence>
<keyword evidence="3" id="KW-1185">Reference proteome</keyword>
<sequence>MLRIEIEKPRGNRNSDFFEAFDLSQIPTNSFLSSSYETHSKGVSKPDDSDSSEDSKRNDISQCSFDSIVKDCFKSQNCVTEINPMFMVQTEKCSNKLRYELNEILFTGIVNSNWEVGEIPDDCIDDL</sequence>
<name>A0AAU9K4L9_9CILI</name>
<proteinExistence type="predicted"/>
<protein>
    <submittedName>
        <fullName evidence="2">Uncharacterized protein</fullName>
    </submittedName>
</protein>
<comment type="caution">
    <text evidence="2">The sequence shown here is derived from an EMBL/GenBank/DDBJ whole genome shotgun (WGS) entry which is preliminary data.</text>
</comment>
<accession>A0AAU9K4L9</accession>
<reference evidence="2" key="1">
    <citation type="submission" date="2021-09" db="EMBL/GenBank/DDBJ databases">
        <authorList>
            <consortium name="AG Swart"/>
            <person name="Singh M."/>
            <person name="Singh A."/>
            <person name="Seah K."/>
            <person name="Emmerich C."/>
        </authorList>
    </citation>
    <scope>NUCLEOTIDE SEQUENCE</scope>
    <source>
        <strain evidence="2">ATCC30299</strain>
    </source>
</reference>
<dbReference type="EMBL" id="CAJZBQ010000058">
    <property type="protein sequence ID" value="CAG9334508.1"/>
    <property type="molecule type" value="Genomic_DNA"/>
</dbReference>
<evidence type="ECO:0000313" key="3">
    <source>
        <dbReference type="Proteomes" id="UP001162131"/>
    </source>
</evidence>
<dbReference type="Proteomes" id="UP001162131">
    <property type="component" value="Unassembled WGS sequence"/>
</dbReference>
<feature type="compositionally biased region" description="Basic and acidic residues" evidence="1">
    <location>
        <begin position="38"/>
        <end position="58"/>
    </location>
</feature>